<reference evidence="1" key="1">
    <citation type="submission" date="2023-04" db="EMBL/GenBank/DDBJ databases">
        <title>Draft Genome sequencing of Naganishia species isolated from polar environments using Oxford Nanopore Technology.</title>
        <authorList>
            <person name="Leo P."/>
            <person name="Venkateswaran K."/>
        </authorList>
    </citation>
    <scope>NUCLEOTIDE SEQUENCE</scope>
    <source>
        <strain evidence="1">MNA-CCFEE 5425</strain>
    </source>
</reference>
<proteinExistence type="predicted"/>
<name>A0ACC2XQV8_9TREE</name>
<comment type="caution">
    <text evidence="1">The sequence shown here is derived from an EMBL/GenBank/DDBJ whole genome shotgun (WGS) entry which is preliminary data.</text>
</comment>
<dbReference type="Proteomes" id="UP001243375">
    <property type="component" value="Unassembled WGS sequence"/>
</dbReference>
<organism evidence="1 2">
    <name type="scientific">Naganishia vaughanmartiniae</name>
    <dbReference type="NCBI Taxonomy" id="1424756"/>
    <lineage>
        <taxon>Eukaryota</taxon>
        <taxon>Fungi</taxon>
        <taxon>Dikarya</taxon>
        <taxon>Basidiomycota</taxon>
        <taxon>Agaricomycotina</taxon>
        <taxon>Tremellomycetes</taxon>
        <taxon>Filobasidiales</taxon>
        <taxon>Filobasidiaceae</taxon>
        <taxon>Naganishia</taxon>
    </lineage>
</organism>
<evidence type="ECO:0000313" key="2">
    <source>
        <dbReference type="Proteomes" id="UP001243375"/>
    </source>
</evidence>
<keyword evidence="2" id="KW-1185">Reference proteome</keyword>
<protein>
    <submittedName>
        <fullName evidence="1">Uncharacterized protein</fullName>
    </submittedName>
</protein>
<accession>A0ACC2XQV8</accession>
<sequence>MPADNDAKYRAELAAYHASLRENFLSFLWSRPAHESFTAERNGFAELEQPSINVFDLKVPRSEKRNGRVFDSLDILASPALSAVSRPTASSVASSASINVMTIPTSPIIEKSVNVINPLTGRRIGSDTRLPTPPGREYIRQQAKERLQRRRQGLPDWDIVEEIPRVALCTQSLSATPMQKSRSDKRIAQQIRPDLRSCPEISIFSDQPIPPRKVRNALSYPVRPVAFRRTTSSSTFGERGRTSTRQQHHTITSPSPSCPTTLCKLSRLHIRPPEKESRQASYAGTRQRDRTSRYSCGRSNAPSVEEWSDNESETSSISGRSSHSPLAVTFPVVRQASTTRAVITGNPSSEGPTILIRRHADESHYPPVISPTHHPSPPIYEVIAKHRLPMERRNSGTTLTDMTPRTEFSEASFVALAPSPLFATEIHSAPSLSPLDGSSGMEDTNDAKGHYERDSACPPPKQSAPIVEAFKR</sequence>
<evidence type="ECO:0000313" key="1">
    <source>
        <dbReference type="EMBL" id="KAJ9125087.1"/>
    </source>
</evidence>
<gene>
    <name evidence="1" type="ORF">QFC22_000040</name>
</gene>
<dbReference type="EMBL" id="JASBWU010000001">
    <property type="protein sequence ID" value="KAJ9125087.1"/>
    <property type="molecule type" value="Genomic_DNA"/>
</dbReference>